<accession>A0A517M967</accession>
<evidence type="ECO:0000313" key="1">
    <source>
        <dbReference type="EMBL" id="QDS91419.1"/>
    </source>
</evidence>
<evidence type="ECO:0000313" key="2">
    <source>
        <dbReference type="Proteomes" id="UP000320672"/>
    </source>
</evidence>
<dbReference type="KEGG" id="rml:FF011L_01490"/>
<gene>
    <name evidence="1" type="ORF">FF011L_01490</name>
</gene>
<dbReference type="GO" id="GO:0006508">
    <property type="term" value="P:proteolysis"/>
    <property type="evidence" value="ECO:0007669"/>
    <property type="project" value="InterPro"/>
</dbReference>
<organism evidence="1 2">
    <name type="scientific">Roseimaritima multifibrata</name>
    <dbReference type="NCBI Taxonomy" id="1930274"/>
    <lineage>
        <taxon>Bacteria</taxon>
        <taxon>Pseudomonadati</taxon>
        <taxon>Planctomycetota</taxon>
        <taxon>Planctomycetia</taxon>
        <taxon>Pirellulales</taxon>
        <taxon>Pirellulaceae</taxon>
        <taxon>Roseimaritima</taxon>
    </lineage>
</organism>
<proteinExistence type="predicted"/>
<dbReference type="PROSITE" id="PS00141">
    <property type="entry name" value="ASP_PROTEASE"/>
    <property type="match status" value="1"/>
</dbReference>
<protein>
    <submittedName>
        <fullName evidence="1">Uncharacterized protein</fullName>
    </submittedName>
</protein>
<dbReference type="InterPro" id="IPR001969">
    <property type="entry name" value="Aspartic_peptidase_AS"/>
</dbReference>
<dbReference type="AlphaFoldDB" id="A0A517M967"/>
<name>A0A517M967_9BACT</name>
<reference evidence="1 2" key="1">
    <citation type="submission" date="2019-02" db="EMBL/GenBank/DDBJ databases">
        <title>Deep-cultivation of Planctomycetes and their phenomic and genomic characterization uncovers novel biology.</title>
        <authorList>
            <person name="Wiegand S."/>
            <person name="Jogler M."/>
            <person name="Boedeker C."/>
            <person name="Pinto D."/>
            <person name="Vollmers J."/>
            <person name="Rivas-Marin E."/>
            <person name="Kohn T."/>
            <person name="Peeters S.H."/>
            <person name="Heuer A."/>
            <person name="Rast P."/>
            <person name="Oberbeckmann S."/>
            <person name="Bunk B."/>
            <person name="Jeske O."/>
            <person name="Meyerdierks A."/>
            <person name="Storesund J.E."/>
            <person name="Kallscheuer N."/>
            <person name="Luecker S."/>
            <person name="Lage O.M."/>
            <person name="Pohl T."/>
            <person name="Merkel B.J."/>
            <person name="Hornburger P."/>
            <person name="Mueller R.-W."/>
            <person name="Bruemmer F."/>
            <person name="Labrenz M."/>
            <person name="Spormann A.M."/>
            <person name="Op den Camp H."/>
            <person name="Overmann J."/>
            <person name="Amann R."/>
            <person name="Jetten M.S.M."/>
            <person name="Mascher T."/>
            <person name="Medema M.H."/>
            <person name="Devos D.P."/>
            <person name="Kaster A.-K."/>
            <person name="Ovreas L."/>
            <person name="Rohde M."/>
            <person name="Galperin M.Y."/>
            <person name="Jogler C."/>
        </authorList>
    </citation>
    <scope>NUCLEOTIDE SEQUENCE [LARGE SCALE GENOMIC DNA]</scope>
    <source>
        <strain evidence="1 2">FF011L</strain>
    </source>
</reference>
<dbReference type="EMBL" id="CP036262">
    <property type="protein sequence ID" value="QDS91419.1"/>
    <property type="molecule type" value="Genomic_DNA"/>
</dbReference>
<keyword evidence="2" id="KW-1185">Reference proteome</keyword>
<sequence>MNTQLPPGSNPTKIFEIESGSRENRNSTSLRTGVSQTLFWHRIYIPIFVRVVRKDKAVGEWKKIQMLLDTGSDHSTLPPPNSLHYPFLRDWKKHAQGSQRVHTDCGDYSTQIVDVLYKIDGFNDVMFCGCFGFRNDLFRAKERGLVHGLQDMLKKLRSTRNVSKTDEAANQTMETWSSNPLNYCGLLSLQNVLVHFDVRAYYDKHSPSGYMLSLEYRGGGKPDSP</sequence>
<dbReference type="Proteomes" id="UP000320672">
    <property type="component" value="Chromosome"/>
</dbReference>
<dbReference type="GO" id="GO:0004190">
    <property type="term" value="F:aspartic-type endopeptidase activity"/>
    <property type="evidence" value="ECO:0007669"/>
    <property type="project" value="InterPro"/>
</dbReference>